<feature type="signal peptide" evidence="1">
    <location>
        <begin position="1"/>
        <end position="22"/>
    </location>
</feature>
<evidence type="ECO:0000313" key="3">
    <source>
        <dbReference type="Proteomes" id="UP000639274"/>
    </source>
</evidence>
<dbReference type="AlphaFoldDB" id="A0A974Y1B6"/>
<dbReference type="RefSeq" id="WP_207526733.1">
    <property type="nucleotide sequence ID" value="NZ_CP071518.1"/>
</dbReference>
<feature type="chain" id="PRO_5037653609" description="SH3 domain-containing protein" evidence="1">
    <location>
        <begin position="23"/>
        <end position="226"/>
    </location>
</feature>
<dbReference type="KEGG" id="lsf:I8J32_002115"/>
<protein>
    <recommendedName>
        <fullName evidence="4">SH3 domain-containing protein</fullName>
    </recommendedName>
</protein>
<sequence>MRARARGLAGLLLLAAGHLAWAQETVTPPAAAHDPSRLDVAVRHAVAELTDIVARRDLDGFRQHLRADANISFGGDVGPQGLDLVWEPTQSDTKLWRALQEILALGGVQETDEYGTPQWCAPSPACVDVTADPALTGYDVVVVTGTGVAVRARPAADAPVLGRASHRTLVLADDNFAQGAQDWWAVQWQGRTGYVRGDLARSPVDQRIALRVDARGWSVVYFVAGD</sequence>
<proteinExistence type="predicted"/>
<dbReference type="EMBL" id="CP071518">
    <property type="protein sequence ID" value="QSX78755.1"/>
    <property type="molecule type" value="Genomic_DNA"/>
</dbReference>
<keyword evidence="3" id="KW-1185">Reference proteome</keyword>
<evidence type="ECO:0000256" key="1">
    <source>
        <dbReference type="SAM" id="SignalP"/>
    </source>
</evidence>
<evidence type="ECO:0008006" key="4">
    <source>
        <dbReference type="Google" id="ProtNLM"/>
    </source>
</evidence>
<name>A0A974Y1B6_9GAMM</name>
<organism evidence="2 3">
    <name type="scientific">Agrilutibacter solisilvae</name>
    <dbReference type="NCBI Taxonomy" id="2763317"/>
    <lineage>
        <taxon>Bacteria</taxon>
        <taxon>Pseudomonadati</taxon>
        <taxon>Pseudomonadota</taxon>
        <taxon>Gammaproteobacteria</taxon>
        <taxon>Lysobacterales</taxon>
        <taxon>Lysobacteraceae</taxon>
        <taxon>Agrilutibacter</taxon>
    </lineage>
</organism>
<keyword evidence="1" id="KW-0732">Signal</keyword>
<dbReference type="Gene3D" id="2.30.30.40">
    <property type="entry name" value="SH3 Domains"/>
    <property type="match status" value="1"/>
</dbReference>
<gene>
    <name evidence="2" type="ORF">I8J32_002115</name>
</gene>
<reference evidence="2 3" key="1">
    <citation type="submission" date="2021-03" db="EMBL/GenBank/DDBJ databases">
        <title>Lysobacter sp. nov. isolated from soil of gangwondo yeongwol, south Korea.</title>
        <authorList>
            <person name="Kim K.R."/>
            <person name="Kim K.H."/>
            <person name="Jeon C.O."/>
        </authorList>
    </citation>
    <scope>NUCLEOTIDE SEQUENCE [LARGE SCALE GENOMIC DNA]</scope>
    <source>
        <strain evidence="2 3">R19</strain>
    </source>
</reference>
<dbReference type="Proteomes" id="UP000639274">
    <property type="component" value="Chromosome"/>
</dbReference>
<evidence type="ECO:0000313" key="2">
    <source>
        <dbReference type="EMBL" id="QSX78755.1"/>
    </source>
</evidence>
<accession>A0A974Y1B6</accession>